<organism evidence="1 2">
    <name type="scientific">Hypoxylon rubiginosum</name>
    <dbReference type="NCBI Taxonomy" id="110542"/>
    <lineage>
        <taxon>Eukaryota</taxon>
        <taxon>Fungi</taxon>
        <taxon>Dikarya</taxon>
        <taxon>Ascomycota</taxon>
        <taxon>Pezizomycotina</taxon>
        <taxon>Sordariomycetes</taxon>
        <taxon>Xylariomycetidae</taxon>
        <taxon>Xylariales</taxon>
        <taxon>Hypoxylaceae</taxon>
        <taxon>Hypoxylon</taxon>
    </lineage>
</organism>
<reference evidence="1 2" key="1">
    <citation type="journal article" date="2022" name="New Phytol.">
        <title>Ecological generalism drives hyperdiversity of secondary metabolite gene clusters in xylarialean endophytes.</title>
        <authorList>
            <person name="Franco M.E.E."/>
            <person name="Wisecaver J.H."/>
            <person name="Arnold A.E."/>
            <person name="Ju Y.M."/>
            <person name="Slot J.C."/>
            <person name="Ahrendt S."/>
            <person name="Moore L.P."/>
            <person name="Eastman K.E."/>
            <person name="Scott K."/>
            <person name="Konkel Z."/>
            <person name="Mondo S.J."/>
            <person name="Kuo A."/>
            <person name="Hayes R.D."/>
            <person name="Haridas S."/>
            <person name="Andreopoulos B."/>
            <person name="Riley R."/>
            <person name="LaButti K."/>
            <person name="Pangilinan J."/>
            <person name="Lipzen A."/>
            <person name="Amirebrahimi M."/>
            <person name="Yan J."/>
            <person name="Adam C."/>
            <person name="Keymanesh K."/>
            <person name="Ng V."/>
            <person name="Louie K."/>
            <person name="Northen T."/>
            <person name="Drula E."/>
            <person name="Henrissat B."/>
            <person name="Hsieh H.M."/>
            <person name="Youens-Clark K."/>
            <person name="Lutzoni F."/>
            <person name="Miadlikowska J."/>
            <person name="Eastwood D.C."/>
            <person name="Hamelin R.C."/>
            <person name="Grigoriev I.V."/>
            <person name="U'Ren J.M."/>
        </authorList>
    </citation>
    <scope>NUCLEOTIDE SEQUENCE [LARGE SCALE GENOMIC DNA]</scope>
    <source>
        <strain evidence="1 2">CBS 119005</strain>
    </source>
</reference>
<name>A0ACB9YIK7_9PEZI</name>
<gene>
    <name evidence="1" type="ORF">F4820DRAFT_440563</name>
</gene>
<protein>
    <submittedName>
        <fullName evidence="1">Uncharacterized protein</fullName>
    </submittedName>
</protein>
<proteinExistence type="predicted"/>
<comment type="caution">
    <text evidence="1">The sequence shown here is derived from an EMBL/GenBank/DDBJ whole genome shotgun (WGS) entry which is preliminary data.</text>
</comment>
<keyword evidence="2" id="KW-1185">Reference proteome</keyword>
<evidence type="ECO:0000313" key="2">
    <source>
        <dbReference type="Proteomes" id="UP001497700"/>
    </source>
</evidence>
<sequence>MVHISSQGRLGCLLQHCTITGVAGSDMSGTRNDDDDKHVRLLTRAFSNLKQRSPKGRLASLCLRVSVRNRDSTAESDSPSLRKTIWATALRTFNVTMAALHASQLPVDEHLNIYGGVSRCSLTYDALLPLTQQFTPMPIFSSLKKLTVSLSSPFTDPEESTSDSAIGIPGQSIQTAHGKLALRGLLDMSSIMPKLESLDVHWYNIIAHDTSIAPLNPAVELGHSNFVCLKTCRLRGVYIVESDLLELVKAVHLSALTMTDIRLTSGTYSSIFEYMTLLDTPIAHYHLDDLREGHALVHFDVPGTAKFPYRGVTMGPSTLTRQQDEVKEAIRYRITHKRPLGSGERMRWWRSKIQEFGPPASS</sequence>
<evidence type="ECO:0000313" key="1">
    <source>
        <dbReference type="EMBL" id="KAI4859174.1"/>
    </source>
</evidence>
<accession>A0ACB9YIK7</accession>
<dbReference type="EMBL" id="MU393651">
    <property type="protein sequence ID" value="KAI4859174.1"/>
    <property type="molecule type" value="Genomic_DNA"/>
</dbReference>
<dbReference type="Proteomes" id="UP001497700">
    <property type="component" value="Unassembled WGS sequence"/>
</dbReference>